<protein>
    <submittedName>
        <fullName evidence="9">Amino acid ABC transporter permease</fullName>
    </submittedName>
</protein>
<dbReference type="PANTHER" id="PTHR30614:SF46">
    <property type="entry name" value="ABC TRANSPORTER MEMBRANE SPANNING PERMEASE-GLUTAMINE TRANSPORT"/>
    <property type="match status" value="1"/>
</dbReference>
<dbReference type="InterPro" id="IPR000515">
    <property type="entry name" value="MetI-like"/>
</dbReference>
<feature type="transmembrane region" description="Helical" evidence="7">
    <location>
        <begin position="195"/>
        <end position="215"/>
    </location>
</feature>
<dbReference type="EMBL" id="JADCJZ010000002">
    <property type="protein sequence ID" value="MBE5024246.1"/>
    <property type="molecule type" value="Genomic_DNA"/>
</dbReference>
<feature type="transmembrane region" description="Helical" evidence="7">
    <location>
        <begin position="153"/>
        <end position="175"/>
    </location>
</feature>
<keyword evidence="3" id="KW-1003">Cell membrane</keyword>
<sequence>MDLAGFFETLGEVWPLLANGLTTTLYVTVISLVVAMFLGIFVCLMNLSKIAPLRGIAKFYIWIIRGTPMLVQAFYFYFAVPQLLQATIAPDFRLDVVTASIITLILNAGAYISEIFRGAIQSVPKGQMEASRSLGVGHATTMRKIILPQAVRICLPSLVNQCIITLKDSTIMYAIGLPEIMNQAKVYVGRTFESFATYTWVAVIFLVITSVLMIVSSQLEKRMRK</sequence>
<dbReference type="PROSITE" id="PS50928">
    <property type="entry name" value="ABC_TM1"/>
    <property type="match status" value="1"/>
</dbReference>
<dbReference type="RefSeq" id="WP_193529669.1">
    <property type="nucleotide sequence ID" value="NZ_JADCJZ010000002.1"/>
</dbReference>
<comment type="similarity">
    <text evidence="7">Belongs to the binding-protein-dependent transport system permease family.</text>
</comment>
<gene>
    <name evidence="9" type="ORF">INF26_05185</name>
</gene>
<evidence type="ECO:0000256" key="2">
    <source>
        <dbReference type="ARBA" id="ARBA00022448"/>
    </source>
</evidence>
<evidence type="ECO:0000259" key="8">
    <source>
        <dbReference type="PROSITE" id="PS50928"/>
    </source>
</evidence>
<evidence type="ECO:0000313" key="10">
    <source>
        <dbReference type="Proteomes" id="UP001194273"/>
    </source>
</evidence>
<dbReference type="InterPro" id="IPR010065">
    <property type="entry name" value="AA_ABC_transptr_permease_3TM"/>
</dbReference>
<dbReference type="Pfam" id="PF00528">
    <property type="entry name" value="BPD_transp_1"/>
    <property type="match status" value="1"/>
</dbReference>
<feature type="domain" description="ABC transmembrane type-1" evidence="8">
    <location>
        <begin position="21"/>
        <end position="216"/>
    </location>
</feature>
<feature type="transmembrane region" description="Helical" evidence="7">
    <location>
        <begin position="59"/>
        <end position="80"/>
    </location>
</feature>
<proteinExistence type="inferred from homology"/>
<name>A0ABR9QT51_9ACTN</name>
<dbReference type="Proteomes" id="UP001194273">
    <property type="component" value="Unassembled WGS sequence"/>
</dbReference>
<evidence type="ECO:0000313" key="9">
    <source>
        <dbReference type="EMBL" id="MBE5024246.1"/>
    </source>
</evidence>
<dbReference type="NCBIfam" id="TIGR01726">
    <property type="entry name" value="HEQRo_perm_3TM"/>
    <property type="match status" value="1"/>
</dbReference>
<evidence type="ECO:0000256" key="4">
    <source>
        <dbReference type="ARBA" id="ARBA00022692"/>
    </source>
</evidence>
<accession>A0ABR9QT51</accession>
<dbReference type="Gene3D" id="1.10.3720.10">
    <property type="entry name" value="MetI-like"/>
    <property type="match status" value="1"/>
</dbReference>
<comment type="subcellular location">
    <subcellularLocation>
        <location evidence="1 7">Cell membrane</location>
        <topology evidence="1 7">Multi-pass membrane protein</topology>
    </subcellularLocation>
</comment>
<feature type="transmembrane region" description="Helical" evidence="7">
    <location>
        <begin position="25"/>
        <end position="47"/>
    </location>
</feature>
<dbReference type="CDD" id="cd06261">
    <property type="entry name" value="TM_PBP2"/>
    <property type="match status" value="1"/>
</dbReference>
<dbReference type="PANTHER" id="PTHR30614">
    <property type="entry name" value="MEMBRANE COMPONENT OF AMINO ACID ABC TRANSPORTER"/>
    <property type="match status" value="1"/>
</dbReference>
<organism evidence="9 10">
    <name type="scientific">Thermophilibacter gallinarum</name>
    <dbReference type="NCBI Taxonomy" id="2779357"/>
    <lineage>
        <taxon>Bacteria</taxon>
        <taxon>Bacillati</taxon>
        <taxon>Actinomycetota</taxon>
        <taxon>Coriobacteriia</taxon>
        <taxon>Coriobacteriales</taxon>
        <taxon>Atopobiaceae</taxon>
        <taxon>Thermophilibacter</taxon>
    </lineage>
</organism>
<keyword evidence="6 7" id="KW-0472">Membrane</keyword>
<evidence type="ECO:0000256" key="7">
    <source>
        <dbReference type="RuleBase" id="RU363032"/>
    </source>
</evidence>
<evidence type="ECO:0000256" key="6">
    <source>
        <dbReference type="ARBA" id="ARBA00023136"/>
    </source>
</evidence>
<evidence type="ECO:0000256" key="5">
    <source>
        <dbReference type="ARBA" id="ARBA00022989"/>
    </source>
</evidence>
<comment type="caution">
    <text evidence="9">The sequence shown here is derived from an EMBL/GenBank/DDBJ whole genome shotgun (WGS) entry which is preliminary data.</text>
</comment>
<dbReference type="InterPro" id="IPR043429">
    <property type="entry name" value="ArtM/GltK/GlnP/TcyL/YhdX-like"/>
</dbReference>
<keyword evidence="5 7" id="KW-1133">Transmembrane helix</keyword>
<evidence type="ECO:0000256" key="3">
    <source>
        <dbReference type="ARBA" id="ARBA00022475"/>
    </source>
</evidence>
<reference evidence="9 10" key="1">
    <citation type="submission" date="2020-10" db="EMBL/GenBank/DDBJ databases">
        <title>ChiBAC.</title>
        <authorList>
            <person name="Zenner C."/>
            <person name="Hitch T.C.A."/>
            <person name="Clavel T."/>
        </authorList>
    </citation>
    <scope>NUCLEOTIDE SEQUENCE [LARGE SCALE GENOMIC DNA]</scope>
    <source>
        <strain evidence="9 10">DSM 107455</strain>
    </source>
</reference>
<dbReference type="SUPFAM" id="SSF161098">
    <property type="entry name" value="MetI-like"/>
    <property type="match status" value="1"/>
</dbReference>
<feature type="transmembrane region" description="Helical" evidence="7">
    <location>
        <begin position="92"/>
        <end position="112"/>
    </location>
</feature>
<keyword evidence="10" id="KW-1185">Reference proteome</keyword>
<keyword evidence="2 7" id="KW-0813">Transport</keyword>
<evidence type="ECO:0000256" key="1">
    <source>
        <dbReference type="ARBA" id="ARBA00004651"/>
    </source>
</evidence>
<dbReference type="InterPro" id="IPR035906">
    <property type="entry name" value="MetI-like_sf"/>
</dbReference>
<keyword evidence="4 7" id="KW-0812">Transmembrane</keyword>